<dbReference type="InterPro" id="IPR001173">
    <property type="entry name" value="Glyco_trans_2-like"/>
</dbReference>
<reference evidence="2 3" key="1">
    <citation type="journal article" date="2014" name="BMC Genomics">
        <title>The genome of the intracellular bacterium of the coastal bivalve, Solemya velum: a blueprint for thriving in and out of symbiosis.</title>
        <authorList>
            <person name="Dmytrenko O."/>
            <person name="Russell S.L."/>
            <person name="Loo W.T."/>
            <person name="Fontanez K.M."/>
            <person name="Liao L."/>
            <person name="Roeselers G."/>
            <person name="Sharma R."/>
            <person name="Stewart F.J."/>
            <person name="Newton I.L."/>
            <person name="Woyke T."/>
            <person name="Wu D."/>
            <person name="Lang J.M."/>
            <person name="Eisen J.A."/>
            <person name="Cavanaugh C.M."/>
        </authorList>
    </citation>
    <scope>NUCLEOTIDE SEQUENCE [LARGE SCALE GENOMIC DNA]</scope>
    <source>
        <strain evidence="2 3">WH</strain>
    </source>
</reference>
<feature type="domain" description="Glycosyltransferase 2-like" evidence="1">
    <location>
        <begin position="4"/>
        <end position="123"/>
    </location>
</feature>
<dbReference type="GO" id="GO:0016740">
    <property type="term" value="F:transferase activity"/>
    <property type="evidence" value="ECO:0007669"/>
    <property type="project" value="UniProtKB-KW"/>
</dbReference>
<dbReference type="Pfam" id="PF00535">
    <property type="entry name" value="Glycos_transf_2"/>
    <property type="match status" value="1"/>
</dbReference>
<dbReference type="eggNOG" id="COG1216">
    <property type="taxonomic scope" value="Bacteria"/>
</dbReference>
<keyword evidence="2" id="KW-0808">Transferase</keyword>
<evidence type="ECO:0000313" key="2">
    <source>
        <dbReference type="EMBL" id="KHF26391.1"/>
    </source>
</evidence>
<dbReference type="Gene3D" id="3.90.550.10">
    <property type="entry name" value="Spore Coat Polysaccharide Biosynthesis Protein SpsA, Chain A"/>
    <property type="match status" value="2"/>
</dbReference>
<dbReference type="eggNOG" id="COG0438">
    <property type="taxonomic scope" value="Bacteria"/>
</dbReference>
<dbReference type="STRING" id="2340.JV46_22450"/>
<dbReference type="InterPro" id="IPR029044">
    <property type="entry name" value="Nucleotide-diphossugar_trans"/>
</dbReference>
<organism evidence="2 3">
    <name type="scientific">Solemya velum gill symbiont</name>
    <dbReference type="NCBI Taxonomy" id="2340"/>
    <lineage>
        <taxon>Bacteria</taxon>
        <taxon>Pseudomonadati</taxon>
        <taxon>Pseudomonadota</taxon>
        <taxon>Gammaproteobacteria</taxon>
        <taxon>sulfur-oxidizing symbionts</taxon>
    </lineage>
</organism>
<evidence type="ECO:0000313" key="3">
    <source>
        <dbReference type="Proteomes" id="UP000030856"/>
    </source>
</evidence>
<accession>A0A0B0HG19</accession>
<proteinExistence type="predicted"/>
<dbReference type="Proteomes" id="UP000030856">
    <property type="component" value="Unassembled WGS sequence"/>
</dbReference>
<dbReference type="PANTHER" id="PTHR43179:SF7">
    <property type="entry name" value="RHAMNOSYLTRANSFERASE WBBL"/>
    <property type="match status" value="1"/>
</dbReference>
<keyword evidence="3" id="KW-1185">Reference proteome</keyword>
<comment type="caution">
    <text evidence="2">The sequence shown here is derived from an EMBL/GenBank/DDBJ whole genome shotgun (WGS) entry which is preliminary data.</text>
</comment>
<name>A0A0B0HG19_SOVGS</name>
<dbReference type="AlphaFoldDB" id="A0A0B0HG19"/>
<dbReference type="PANTHER" id="PTHR43179">
    <property type="entry name" value="RHAMNOSYLTRANSFERASE WBBL"/>
    <property type="match status" value="1"/>
</dbReference>
<gene>
    <name evidence="2" type="ORF">JV46_22450</name>
</gene>
<evidence type="ECO:0000259" key="1">
    <source>
        <dbReference type="Pfam" id="PF00535"/>
    </source>
</evidence>
<sequence length="594" mass="68342">MEVSIIVSPRERFTSIIVSLQSLFATIPADIPVIVVEGCSPESVCEQLKELQEQRPFEWIRTDYFITPQEARNIGFDMVQTELVVFTDNDIHYQTGWLEALISNREQYDSDLVAPLICIGPPEASIIHHAGGRLVIKKEKGSKPHVTERHRLMDRPIAELSDIMAPNENEIVEFHCFLARSDYIRRVGPMDERLITREQIDFGLRSKIAGCKVTFEKSAVVTYMAKVPFEEVDLPYMVFRWSDELATRSLQAFTGTWEIETETERVLNRWIRPHRFRAFSSAFPKQLEQLGRENFIKYVASPKTRKYIASAFATRTKIPDTRFPQGPGPKKISLFFDDVASQDEPDSTAPGWIRHSDKPMIIGGMATMPSRMHTLWPAIASILPQLDRLYLFFDRFDKLPSIRHPKIIYLTSQSFGDHRANGKFLGMLFAGDGDYYFSLDDDILYPRDYVERMTDFLQRGNNAFIAGVHGARLKTDIKHYLTDRDVANRRMAIATESSVHILGTCTTAFNTDTLRLDVRRWKHRNMVDLTFALICTERGIPLKIISREENWVGSQEENQSDSIFSELQKDDTVQTTMAKALQQFHTNNPEREQQ</sequence>
<dbReference type="SUPFAM" id="SSF53448">
    <property type="entry name" value="Nucleotide-diphospho-sugar transferases"/>
    <property type="match status" value="2"/>
</dbReference>
<dbReference type="RefSeq" id="WP_043116157.1">
    <property type="nucleotide sequence ID" value="NZ_JRAA01000001.1"/>
</dbReference>
<protein>
    <submittedName>
        <fullName evidence="2">Glycosyltransferase</fullName>
    </submittedName>
</protein>
<dbReference type="EMBL" id="JRAA01000001">
    <property type="protein sequence ID" value="KHF26391.1"/>
    <property type="molecule type" value="Genomic_DNA"/>
</dbReference>